<sequence>MRKNFASGAVFDWDGVIVDSSAAHKRSWEILAAEKNLFLPENHFRLGFGRRNEEIIPHVLGWSSDPEEIRALSERKEEIFRKIIREDGLEPLPGARRLLEDLKQQNIPCAVGSSTERANIDLALEIMDLHSNFSGIISKECVAAGKPSPDVFLQAAQTLGLPPENIVVFEDSLAGIEAGIAGGFKVVAVATTNPADLLRRTRAHCVVNRLTEVSVGLISALLRS</sequence>
<dbReference type="NCBIfam" id="TIGR01509">
    <property type="entry name" value="HAD-SF-IA-v3"/>
    <property type="match status" value="1"/>
</dbReference>
<accession>A0A9D1T1E6</accession>
<organism evidence="1 2">
    <name type="scientific">Candidatus Spyradosoma merdigallinarum</name>
    <dbReference type="NCBI Taxonomy" id="2840950"/>
    <lineage>
        <taxon>Bacteria</taxon>
        <taxon>Pseudomonadati</taxon>
        <taxon>Verrucomicrobiota</taxon>
        <taxon>Opitutia</taxon>
        <taxon>Opitutia incertae sedis</taxon>
        <taxon>Candidatus Spyradosoma</taxon>
    </lineage>
</organism>
<dbReference type="Gene3D" id="3.40.50.1000">
    <property type="entry name" value="HAD superfamily/HAD-like"/>
    <property type="match status" value="1"/>
</dbReference>
<dbReference type="PRINTS" id="PR00413">
    <property type="entry name" value="HADHALOGNASE"/>
</dbReference>
<dbReference type="GO" id="GO:0050308">
    <property type="term" value="F:sugar-phosphatase activity"/>
    <property type="evidence" value="ECO:0007669"/>
    <property type="project" value="TreeGrafter"/>
</dbReference>
<dbReference type="InterPro" id="IPR006439">
    <property type="entry name" value="HAD-SF_hydro_IA"/>
</dbReference>
<dbReference type="InterPro" id="IPR023198">
    <property type="entry name" value="PGP-like_dom2"/>
</dbReference>
<dbReference type="Pfam" id="PF00702">
    <property type="entry name" value="Hydrolase"/>
    <property type="match status" value="1"/>
</dbReference>
<dbReference type="Gene3D" id="1.10.150.240">
    <property type="entry name" value="Putative phosphatase, domain 2"/>
    <property type="match status" value="1"/>
</dbReference>
<dbReference type="SFLD" id="SFLDG01135">
    <property type="entry name" value="C1.5.6:_HAD__Beta-PGM__Phospha"/>
    <property type="match status" value="1"/>
</dbReference>
<dbReference type="EMBL" id="DVOG01000132">
    <property type="protein sequence ID" value="HIV04495.1"/>
    <property type="molecule type" value="Genomic_DNA"/>
</dbReference>
<dbReference type="AlphaFoldDB" id="A0A9D1T1E6"/>
<dbReference type="SFLD" id="SFLDG01129">
    <property type="entry name" value="C1.5:_HAD__Beta-PGM__Phosphata"/>
    <property type="match status" value="1"/>
</dbReference>
<protein>
    <submittedName>
        <fullName evidence="1">HAD family phosphatase</fullName>
    </submittedName>
</protein>
<dbReference type="Proteomes" id="UP000886812">
    <property type="component" value="Unassembled WGS sequence"/>
</dbReference>
<dbReference type="PANTHER" id="PTHR43481">
    <property type="entry name" value="FRUCTOSE-1-PHOSPHATE PHOSPHATASE"/>
    <property type="match status" value="1"/>
</dbReference>
<reference evidence="1" key="2">
    <citation type="journal article" date="2021" name="PeerJ">
        <title>Extensive microbial diversity within the chicken gut microbiome revealed by metagenomics and culture.</title>
        <authorList>
            <person name="Gilroy R."/>
            <person name="Ravi A."/>
            <person name="Getino M."/>
            <person name="Pursley I."/>
            <person name="Horton D.L."/>
            <person name="Alikhan N.F."/>
            <person name="Baker D."/>
            <person name="Gharbi K."/>
            <person name="Hall N."/>
            <person name="Watson M."/>
            <person name="Adriaenssens E.M."/>
            <person name="Foster-Nyarko E."/>
            <person name="Jarju S."/>
            <person name="Secka A."/>
            <person name="Antonio M."/>
            <person name="Oren A."/>
            <person name="Chaudhuri R.R."/>
            <person name="La Ragione R."/>
            <person name="Hildebrand F."/>
            <person name="Pallen M.J."/>
        </authorList>
    </citation>
    <scope>NUCLEOTIDE SEQUENCE</scope>
    <source>
        <strain evidence="1">10669</strain>
    </source>
</reference>
<comment type="caution">
    <text evidence="1">The sequence shown here is derived from an EMBL/GenBank/DDBJ whole genome shotgun (WGS) entry which is preliminary data.</text>
</comment>
<dbReference type="SFLD" id="SFLDS00003">
    <property type="entry name" value="Haloacid_Dehalogenase"/>
    <property type="match status" value="1"/>
</dbReference>
<name>A0A9D1T1E6_9BACT</name>
<gene>
    <name evidence="1" type="ORF">IAC75_05030</name>
</gene>
<dbReference type="InterPro" id="IPR036412">
    <property type="entry name" value="HAD-like_sf"/>
</dbReference>
<dbReference type="CDD" id="cd07505">
    <property type="entry name" value="HAD_BPGM-like"/>
    <property type="match status" value="1"/>
</dbReference>
<evidence type="ECO:0000313" key="1">
    <source>
        <dbReference type="EMBL" id="HIV04495.1"/>
    </source>
</evidence>
<evidence type="ECO:0000313" key="2">
    <source>
        <dbReference type="Proteomes" id="UP000886812"/>
    </source>
</evidence>
<dbReference type="PANTHER" id="PTHR43481:SF4">
    <property type="entry name" value="GLYCEROL-1-PHOSPHATE PHOSPHOHYDROLASE 1-RELATED"/>
    <property type="match status" value="1"/>
</dbReference>
<proteinExistence type="predicted"/>
<dbReference type="InterPro" id="IPR023214">
    <property type="entry name" value="HAD_sf"/>
</dbReference>
<dbReference type="SUPFAM" id="SSF56784">
    <property type="entry name" value="HAD-like"/>
    <property type="match status" value="1"/>
</dbReference>
<reference evidence="1" key="1">
    <citation type="submission" date="2020-10" db="EMBL/GenBank/DDBJ databases">
        <authorList>
            <person name="Gilroy R."/>
        </authorList>
    </citation>
    <scope>NUCLEOTIDE SEQUENCE</scope>
    <source>
        <strain evidence="1">10669</strain>
    </source>
</reference>
<dbReference type="InterPro" id="IPR051806">
    <property type="entry name" value="HAD-like_SPP"/>
</dbReference>